<evidence type="ECO:0000256" key="1">
    <source>
        <dbReference type="SAM" id="MobiDB-lite"/>
    </source>
</evidence>
<dbReference type="AlphaFoldDB" id="A0A1U7N0E1"/>
<reference evidence="2 3" key="1">
    <citation type="submission" date="2016-10" db="EMBL/GenBank/DDBJ databases">
        <title>Comparative genomics uncovers the prolific and rare metabolic potential of the cyanobacterial genus Moorea.</title>
        <authorList>
            <person name="Leao T."/>
            <person name="Castelao G."/>
            <person name="Korobeynikov A."/>
            <person name="Monroe E.A."/>
            <person name="Podell S."/>
            <person name="Glukhov E."/>
            <person name="Allen E."/>
            <person name="Gerwick W.H."/>
            <person name="Gerwick L."/>
        </authorList>
    </citation>
    <scope>NUCLEOTIDE SEQUENCE [LARGE SCALE GENOMIC DNA]</scope>
    <source>
        <strain evidence="2 3">PNG5-198</strain>
    </source>
</reference>
<accession>A0A1U7N0E1</accession>
<evidence type="ECO:0008006" key="4">
    <source>
        <dbReference type="Google" id="ProtNLM"/>
    </source>
</evidence>
<proteinExistence type="predicted"/>
<feature type="region of interest" description="Disordered" evidence="1">
    <location>
        <begin position="99"/>
        <end position="123"/>
    </location>
</feature>
<organism evidence="2 3">
    <name type="scientific">Moorena bouillonii PNG</name>
    <dbReference type="NCBI Taxonomy" id="568701"/>
    <lineage>
        <taxon>Bacteria</taxon>
        <taxon>Bacillati</taxon>
        <taxon>Cyanobacteriota</taxon>
        <taxon>Cyanophyceae</taxon>
        <taxon>Coleofasciculales</taxon>
        <taxon>Coleofasciculaceae</taxon>
        <taxon>Moorena</taxon>
    </lineage>
</organism>
<comment type="caution">
    <text evidence="2">The sequence shown here is derived from an EMBL/GenBank/DDBJ whole genome shotgun (WGS) entry which is preliminary data.</text>
</comment>
<evidence type="ECO:0000313" key="2">
    <source>
        <dbReference type="EMBL" id="OLT59423.1"/>
    </source>
</evidence>
<feature type="region of interest" description="Disordered" evidence="1">
    <location>
        <begin position="1"/>
        <end position="27"/>
    </location>
</feature>
<sequence>MDKNRTNDIDASSESGPGIVTIKTGNLDPSRGLDQLPINLTDPSSLIVASCPRSGKISVDELGEFIVTGRGGIPPSPLDPIIGRTIIADWVTLDNETVTEIDNNDSNPPSTEQNSVPQKSQRKRIVEAQGWMTGPDGTIILTSFPTDTTSPPKPWYHYFSCRDL</sequence>
<gene>
    <name evidence="2" type="ORF">BJP37_10570</name>
</gene>
<dbReference type="Proteomes" id="UP000186657">
    <property type="component" value="Unassembled WGS sequence"/>
</dbReference>
<evidence type="ECO:0000313" key="3">
    <source>
        <dbReference type="Proteomes" id="UP000186657"/>
    </source>
</evidence>
<feature type="compositionally biased region" description="Polar residues" evidence="1">
    <location>
        <begin position="104"/>
        <end position="119"/>
    </location>
</feature>
<keyword evidence="3" id="KW-1185">Reference proteome</keyword>
<name>A0A1U7N0E1_9CYAN</name>
<dbReference type="RefSeq" id="WP_075898782.1">
    <property type="nucleotide sequence ID" value="NZ_MKZS01000001.1"/>
</dbReference>
<dbReference type="EMBL" id="MKZS01000001">
    <property type="protein sequence ID" value="OLT59423.1"/>
    <property type="molecule type" value="Genomic_DNA"/>
</dbReference>
<protein>
    <recommendedName>
        <fullName evidence="4">S-layer family protein</fullName>
    </recommendedName>
</protein>